<comment type="caution">
    <text evidence="2">The sequence shown here is derived from an EMBL/GenBank/DDBJ whole genome shotgun (WGS) entry which is preliminary data.</text>
</comment>
<evidence type="ECO:0000256" key="1">
    <source>
        <dbReference type="SAM" id="MobiDB-lite"/>
    </source>
</evidence>
<keyword evidence="3" id="KW-1185">Reference proteome</keyword>
<dbReference type="OrthoDB" id="42030at2759"/>
<dbReference type="AlphaFoldDB" id="A0A9K3LKW4"/>
<accession>A0A9K3LKW4</accession>
<reference evidence="2" key="1">
    <citation type="journal article" date="2021" name="Sci. Rep.">
        <title>Diploid genomic architecture of Nitzschia inconspicua, an elite biomass production diatom.</title>
        <authorList>
            <person name="Oliver A."/>
            <person name="Podell S."/>
            <person name="Pinowska A."/>
            <person name="Traller J.C."/>
            <person name="Smith S.R."/>
            <person name="McClure R."/>
            <person name="Beliaev A."/>
            <person name="Bohutskyi P."/>
            <person name="Hill E.A."/>
            <person name="Rabines A."/>
            <person name="Zheng H."/>
            <person name="Allen L.Z."/>
            <person name="Kuo A."/>
            <person name="Grigoriev I.V."/>
            <person name="Allen A.E."/>
            <person name="Hazlebeck D."/>
            <person name="Allen E.E."/>
        </authorList>
    </citation>
    <scope>NUCLEOTIDE SEQUENCE</scope>
    <source>
        <strain evidence="2">Hildebrandi</strain>
    </source>
</reference>
<evidence type="ECO:0000313" key="2">
    <source>
        <dbReference type="EMBL" id="KAG7363645.1"/>
    </source>
</evidence>
<dbReference type="EMBL" id="JAGRRH010000010">
    <property type="protein sequence ID" value="KAG7363645.1"/>
    <property type="molecule type" value="Genomic_DNA"/>
</dbReference>
<name>A0A9K3LKW4_9STRA</name>
<proteinExistence type="predicted"/>
<evidence type="ECO:0000313" key="3">
    <source>
        <dbReference type="Proteomes" id="UP000693970"/>
    </source>
</evidence>
<gene>
    <name evidence="2" type="ORF">IV203_027006</name>
</gene>
<reference evidence="2" key="2">
    <citation type="submission" date="2021-04" db="EMBL/GenBank/DDBJ databases">
        <authorList>
            <person name="Podell S."/>
        </authorList>
    </citation>
    <scope>NUCLEOTIDE SEQUENCE</scope>
    <source>
        <strain evidence="2">Hildebrandi</strain>
    </source>
</reference>
<protein>
    <submittedName>
        <fullName evidence="2">Uncharacterized protein</fullName>
    </submittedName>
</protein>
<sequence>MDSAVHNGLRLHKPDGTTFDFIPSDTGLYHIDSNMFGTTPKMWSLVTTVKDQAARYTKRQLDEAQQARRMQNIIMHPSDQQLSDVAIHHLRGCPVTKRSIQIASDVFGPNLGSLKGKTVHRPSSHVQPHTDPVPPSILERHRDVILATDIMFVNKIPFLLTVSRNLRFVTITDISNRQLATVEKELQKVVRLYELRGFRITSMLCDPEFEELRSVFPFLNPCSADEHVPEAERMVRTLKDRIRSVYVTLPFRHIPRLMVKRLVANAVLWWNALPAPDSVSTVHSPRYLLVGNELTYDKHVRLEFGSYVQTHEAHTNDMRQRTLGAICLGPTGNSQGGHYFMSLTSGERIIRHKWTSLPMPAEAIARVSHIGRRQGMPSTLTFSNRHGAELLDTIADTIEDDHPDVSDEDSDYSYHSDEDDSFVPEDDVSIVFDPAMSADPVLTFPAATGVTELDQALGNTMILNDDHMET</sequence>
<dbReference type="Proteomes" id="UP000693970">
    <property type="component" value="Unassembled WGS sequence"/>
</dbReference>
<feature type="region of interest" description="Disordered" evidence="1">
    <location>
        <begin position="399"/>
        <end position="421"/>
    </location>
</feature>
<organism evidence="2 3">
    <name type="scientific">Nitzschia inconspicua</name>
    <dbReference type="NCBI Taxonomy" id="303405"/>
    <lineage>
        <taxon>Eukaryota</taxon>
        <taxon>Sar</taxon>
        <taxon>Stramenopiles</taxon>
        <taxon>Ochrophyta</taxon>
        <taxon>Bacillariophyta</taxon>
        <taxon>Bacillariophyceae</taxon>
        <taxon>Bacillariophycidae</taxon>
        <taxon>Bacillariales</taxon>
        <taxon>Bacillariaceae</taxon>
        <taxon>Nitzschia</taxon>
    </lineage>
</organism>